<evidence type="ECO:0000256" key="7">
    <source>
        <dbReference type="PIRSR" id="PIRSR602401-1"/>
    </source>
</evidence>
<dbReference type="GO" id="GO:0004497">
    <property type="term" value="F:monooxygenase activity"/>
    <property type="evidence" value="ECO:0007669"/>
    <property type="project" value="UniProtKB-KW"/>
</dbReference>
<comment type="cofactor">
    <cofactor evidence="7">
        <name>heme</name>
        <dbReference type="ChEBI" id="CHEBI:30413"/>
    </cofactor>
</comment>
<dbReference type="InterPro" id="IPR001128">
    <property type="entry name" value="Cyt_P450"/>
</dbReference>
<dbReference type="GO" id="GO:0005506">
    <property type="term" value="F:iron ion binding"/>
    <property type="evidence" value="ECO:0007669"/>
    <property type="project" value="InterPro"/>
</dbReference>
<evidence type="ECO:0000313" key="11">
    <source>
        <dbReference type="Proteomes" id="UP001431209"/>
    </source>
</evidence>
<name>A0AAW2YQN9_9EUKA</name>
<evidence type="ECO:0000256" key="3">
    <source>
        <dbReference type="ARBA" id="ARBA00022723"/>
    </source>
</evidence>
<keyword evidence="3 7" id="KW-0479">Metal-binding</keyword>
<dbReference type="Proteomes" id="UP001431209">
    <property type="component" value="Unassembled WGS sequence"/>
</dbReference>
<evidence type="ECO:0000313" key="10">
    <source>
        <dbReference type="EMBL" id="KAL0479673.1"/>
    </source>
</evidence>
<dbReference type="PANTHER" id="PTHR24291:SF50">
    <property type="entry name" value="BIFUNCTIONAL ALBAFLAVENONE MONOOXYGENASE_TERPENE SYNTHASE"/>
    <property type="match status" value="1"/>
</dbReference>
<dbReference type="GO" id="GO:0020037">
    <property type="term" value="F:heme binding"/>
    <property type="evidence" value="ECO:0007669"/>
    <property type="project" value="InterPro"/>
</dbReference>
<feature type="binding site" description="axial binding residue" evidence="7">
    <location>
        <position position="441"/>
    </location>
    <ligand>
        <name>heme</name>
        <dbReference type="ChEBI" id="CHEBI:30413"/>
    </ligand>
    <ligandPart>
        <name>Fe</name>
        <dbReference type="ChEBI" id="CHEBI:18248"/>
    </ligandPart>
</feature>
<dbReference type="InterPro" id="IPR050196">
    <property type="entry name" value="Cytochrome_P450_Monoox"/>
</dbReference>
<evidence type="ECO:0000256" key="4">
    <source>
        <dbReference type="ARBA" id="ARBA00023002"/>
    </source>
</evidence>
<evidence type="ECO:0000256" key="1">
    <source>
        <dbReference type="ARBA" id="ARBA00010617"/>
    </source>
</evidence>
<proteinExistence type="inferred from homology"/>
<dbReference type="SUPFAM" id="SSF48264">
    <property type="entry name" value="Cytochrome P450"/>
    <property type="match status" value="1"/>
</dbReference>
<dbReference type="PANTHER" id="PTHR24291">
    <property type="entry name" value="CYTOCHROME P450 FAMILY 4"/>
    <property type="match status" value="1"/>
</dbReference>
<keyword evidence="6 8" id="KW-0503">Monooxygenase</keyword>
<organism evidence="10 11">
    <name type="scientific">Acrasis kona</name>
    <dbReference type="NCBI Taxonomy" id="1008807"/>
    <lineage>
        <taxon>Eukaryota</taxon>
        <taxon>Discoba</taxon>
        <taxon>Heterolobosea</taxon>
        <taxon>Tetramitia</taxon>
        <taxon>Eutetramitia</taxon>
        <taxon>Acrasidae</taxon>
        <taxon>Acrasis</taxon>
    </lineage>
</organism>
<dbReference type="PROSITE" id="PS00086">
    <property type="entry name" value="CYTOCHROME_P450"/>
    <property type="match status" value="1"/>
</dbReference>
<reference evidence="10 11" key="1">
    <citation type="submission" date="2024-03" db="EMBL/GenBank/DDBJ databases">
        <title>The Acrasis kona genome and developmental transcriptomes reveal deep origins of eukaryotic multicellular pathways.</title>
        <authorList>
            <person name="Sheikh S."/>
            <person name="Fu C.-J."/>
            <person name="Brown M.W."/>
            <person name="Baldauf S.L."/>
        </authorList>
    </citation>
    <scope>NUCLEOTIDE SEQUENCE [LARGE SCALE GENOMIC DNA]</scope>
    <source>
        <strain evidence="10 11">ATCC MYA-3509</strain>
    </source>
</reference>
<comment type="caution">
    <text evidence="10">The sequence shown here is derived from an EMBL/GenBank/DDBJ whole genome shotgun (WGS) entry which is preliminary data.</text>
</comment>
<keyword evidence="11" id="KW-1185">Reference proteome</keyword>
<dbReference type="GO" id="GO:0016705">
    <property type="term" value="F:oxidoreductase activity, acting on paired donors, with incorporation or reduction of molecular oxygen"/>
    <property type="evidence" value="ECO:0007669"/>
    <property type="project" value="InterPro"/>
</dbReference>
<keyword evidence="4 8" id="KW-0560">Oxidoreductase</keyword>
<evidence type="ECO:0000256" key="6">
    <source>
        <dbReference type="ARBA" id="ARBA00023033"/>
    </source>
</evidence>
<gene>
    <name evidence="10" type="ORF">AKO1_010993</name>
</gene>
<evidence type="ECO:0000256" key="8">
    <source>
        <dbReference type="RuleBase" id="RU000461"/>
    </source>
</evidence>
<keyword evidence="9" id="KW-0472">Membrane</keyword>
<feature type="transmembrane region" description="Helical" evidence="9">
    <location>
        <begin position="6"/>
        <end position="26"/>
    </location>
</feature>
<dbReference type="InterPro" id="IPR036396">
    <property type="entry name" value="Cyt_P450_sf"/>
</dbReference>
<dbReference type="Gene3D" id="1.10.630.10">
    <property type="entry name" value="Cytochrome P450"/>
    <property type="match status" value="1"/>
</dbReference>
<protein>
    <submittedName>
        <fullName evidence="10">Cytochrome P450</fullName>
    </submittedName>
</protein>
<keyword evidence="9" id="KW-1133">Transmembrane helix</keyword>
<keyword evidence="5 7" id="KW-0408">Iron</keyword>
<evidence type="ECO:0000256" key="5">
    <source>
        <dbReference type="ARBA" id="ARBA00023004"/>
    </source>
</evidence>
<dbReference type="PRINTS" id="PR00385">
    <property type="entry name" value="P450"/>
</dbReference>
<dbReference type="Pfam" id="PF00067">
    <property type="entry name" value="p450"/>
    <property type="match status" value="1"/>
</dbReference>
<dbReference type="EMBL" id="JAOPGA020000585">
    <property type="protein sequence ID" value="KAL0479673.1"/>
    <property type="molecule type" value="Genomic_DNA"/>
</dbReference>
<dbReference type="InterPro" id="IPR017972">
    <property type="entry name" value="Cyt_P450_CS"/>
</dbReference>
<dbReference type="PRINTS" id="PR00463">
    <property type="entry name" value="EP450I"/>
</dbReference>
<evidence type="ECO:0000256" key="2">
    <source>
        <dbReference type="ARBA" id="ARBA00022617"/>
    </source>
</evidence>
<keyword evidence="9" id="KW-0812">Transmembrane</keyword>
<sequence>MTIVLVVILVLICLLPLAIYLSSILIDHKVRNKFKRVDERAKHSTLRTVNILTALANLLSFSDIRAPVFSEFESYEKLGKEDGIFHSYLGLTGNVVVVDPDAIKTVMLHSTNYPKYPSFFKRSSNLVVIDGDDWKKQRHVINPAFYNVSKFYPTFEEHIDKFIRNAEQQSGPVNVPKNLTNLTVDILGATVLGQDFGAQDSKFNTVIDSYYFTFHNAFRPLYIVLPFLTKLPTKFNEEFYKHLNTFDDFIYGLIQKAHHKYKNGVNDQETLLDLMIKTQHEDSEYKLSDKALRDNAVIFFLAGHETTANTLAFELYRVGRHPEIQQKLYEEIIDVTSGDIKNLTLDLLQRLEYMDAFIKESTRLHPPASLSGRITTQDVTLCGYHIPKGTMVTPSIYSVQHSDVYYGPDVKQFRPERWMGEEAKKIHRFAHIAFSAGPRVCIGNNFSLIEQKLFLTKFLYKFVVKLQPGQVNLEAALDVNIDFAITLLKRE</sequence>
<evidence type="ECO:0000256" key="9">
    <source>
        <dbReference type="SAM" id="Phobius"/>
    </source>
</evidence>
<keyword evidence="2 7" id="KW-0349">Heme</keyword>
<dbReference type="AlphaFoldDB" id="A0AAW2YQN9"/>
<comment type="similarity">
    <text evidence="1 8">Belongs to the cytochrome P450 family.</text>
</comment>
<accession>A0AAW2YQN9</accession>
<dbReference type="InterPro" id="IPR002401">
    <property type="entry name" value="Cyt_P450_E_grp-I"/>
</dbReference>